<protein>
    <submittedName>
        <fullName evidence="3">Phox-like protein</fullName>
    </submittedName>
</protein>
<dbReference type="SUPFAM" id="SSF64268">
    <property type="entry name" value="PX domain"/>
    <property type="match status" value="1"/>
</dbReference>
<evidence type="ECO:0000313" key="3">
    <source>
        <dbReference type="EMBL" id="ORY50338.1"/>
    </source>
</evidence>
<comment type="caution">
    <text evidence="3">The sequence shown here is derived from an EMBL/GenBank/DDBJ whole genome shotgun (WGS) entry which is preliminary data.</text>
</comment>
<proteinExistence type="predicted"/>
<dbReference type="PROSITE" id="PS50195">
    <property type="entry name" value="PX"/>
    <property type="match status" value="1"/>
</dbReference>
<keyword evidence="4" id="KW-1185">Reference proteome</keyword>
<dbReference type="Gene3D" id="3.30.1520.10">
    <property type="entry name" value="Phox-like domain"/>
    <property type="match status" value="1"/>
</dbReference>
<organism evidence="3 4">
    <name type="scientific">Rhizoclosmatium globosum</name>
    <dbReference type="NCBI Taxonomy" id="329046"/>
    <lineage>
        <taxon>Eukaryota</taxon>
        <taxon>Fungi</taxon>
        <taxon>Fungi incertae sedis</taxon>
        <taxon>Chytridiomycota</taxon>
        <taxon>Chytridiomycota incertae sedis</taxon>
        <taxon>Chytridiomycetes</taxon>
        <taxon>Chytridiales</taxon>
        <taxon>Chytriomycetaceae</taxon>
        <taxon>Rhizoclosmatium</taxon>
    </lineage>
</organism>
<dbReference type="STRING" id="329046.A0A1Y2CTF8"/>
<dbReference type="AlphaFoldDB" id="A0A1Y2CTF8"/>
<keyword evidence="1" id="KW-0677">Repeat</keyword>
<sequence length="184" mass="21598">MVAKADTEDEERQIEQLTMNKPVKRLVVQNVVQHTGRYYKDYIYIVRVYHSVGAYSIIHQTFDDFFDFHMSLIAQFPEDAGVQSAISGKQSVRIIPEFPPQMMFVSEAVAKLRMQQLQSYSMGIISLPARISRSPYVMKFFRWMGEVLHQCWHQSMRKKLMRVERILQLVLEFGEINSSTEVNR</sequence>
<reference evidence="3 4" key="1">
    <citation type="submission" date="2016-07" db="EMBL/GenBank/DDBJ databases">
        <title>Pervasive Adenine N6-methylation of Active Genes in Fungi.</title>
        <authorList>
            <consortium name="DOE Joint Genome Institute"/>
            <person name="Mondo S.J."/>
            <person name="Dannebaum R.O."/>
            <person name="Kuo R.C."/>
            <person name="Labutti K."/>
            <person name="Haridas S."/>
            <person name="Kuo A."/>
            <person name="Salamov A."/>
            <person name="Ahrendt S.R."/>
            <person name="Lipzen A."/>
            <person name="Sullivan W."/>
            <person name="Andreopoulos W.B."/>
            <person name="Clum A."/>
            <person name="Lindquist E."/>
            <person name="Daum C."/>
            <person name="Ramamoorthy G.K."/>
            <person name="Gryganskyi A."/>
            <person name="Culley D."/>
            <person name="Magnuson J.K."/>
            <person name="James T.Y."/>
            <person name="O'Malley M.A."/>
            <person name="Stajich J.E."/>
            <person name="Spatafora J.W."/>
            <person name="Visel A."/>
            <person name="Grigoriev I.V."/>
        </authorList>
    </citation>
    <scope>NUCLEOTIDE SEQUENCE [LARGE SCALE GENOMIC DNA]</scope>
    <source>
        <strain evidence="3 4">JEL800</strain>
    </source>
</reference>
<dbReference type="InterPro" id="IPR051228">
    <property type="entry name" value="NADPH_Oxidase/PX-Domain"/>
</dbReference>
<dbReference type="PANTHER" id="PTHR15706:SF2">
    <property type="entry name" value="SH3 AND PX DOMAIN-CONTAINING PROTEIN 2A"/>
    <property type="match status" value="1"/>
</dbReference>
<dbReference type="InterPro" id="IPR001683">
    <property type="entry name" value="PX_dom"/>
</dbReference>
<dbReference type="EMBL" id="MCGO01000007">
    <property type="protein sequence ID" value="ORY50338.1"/>
    <property type="molecule type" value="Genomic_DNA"/>
</dbReference>
<accession>A0A1Y2CTF8</accession>
<evidence type="ECO:0000259" key="2">
    <source>
        <dbReference type="PROSITE" id="PS50195"/>
    </source>
</evidence>
<dbReference type="GO" id="GO:0035091">
    <property type="term" value="F:phosphatidylinositol binding"/>
    <property type="evidence" value="ECO:0007669"/>
    <property type="project" value="InterPro"/>
</dbReference>
<dbReference type="InterPro" id="IPR036871">
    <property type="entry name" value="PX_dom_sf"/>
</dbReference>
<feature type="domain" description="PX" evidence="2">
    <location>
        <begin position="22"/>
        <end position="148"/>
    </location>
</feature>
<evidence type="ECO:0000313" key="4">
    <source>
        <dbReference type="Proteomes" id="UP000193642"/>
    </source>
</evidence>
<dbReference type="Proteomes" id="UP000193642">
    <property type="component" value="Unassembled WGS sequence"/>
</dbReference>
<dbReference type="Pfam" id="PF00787">
    <property type="entry name" value="PX"/>
    <property type="match status" value="1"/>
</dbReference>
<gene>
    <name evidence="3" type="ORF">BCR33DRAFT_839114</name>
</gene>
<dbReference type="OrthoDB" id="1716625at2759"/>
<dbReference type="PANTHER" id="PTHR15706">
    <property type="entry name" value="SH3 MULTIPLE DOMAIN"/>
    <property type="match status" value="1"/>
</dbReference>
<name>A0A1Y2CTF8_9FUNG</name>
<evidence type="ECO:0000256" key="1">
    <source>
        <dbReference type="ARBA" id="ARBA00022737"/>
    </source>
</evidence>